<evidence type="ECO:0008006" key="4">
    <source>
        <dbReference type="Google" id="ProtNLM"/>
    </source>
</evidence>
<reference evidence="2 3" key="1">
    <citation type="submission" date="2019-09" db="EMBL/GenBank/DDBJ databases">
        <title>Acinetobacter sp. C16S1 isolated from saline soil.</title>
        <authorList>
            <person name="Xu L."/>
            <person name="Sun J.-Q."/>
        </authorList>
    </citation>
    <scope>NUCLEOTIDE SEQUENCE [LARGE SCALE GENOMIC DNA]</scope>
    <source>
        <strain evidence="2 3">C16S1</strain>
    </source>
</reference>
<dbReference type="Proteomes" id="UP000325177">
    <property type="component" value="Chromosome"/>
</dbReference>
<gene>
    <name evidence="2" type="ORF">F2A31_01020</name>
</gene>
<proteinExistence type="predicted"/>
<evidence type="ECO:0000313" key="3">
    <source>
        <dbReference type="Proteomes" id="UP000325177"/>
    </source>
</evidence>
<dbReference type="AlphaFoldDB" id="A0A5P1UNT0"/>
<keyword evidence="1" id="KW-0812">Transmembrane</keyword>
<feature type="transmembrane region" description="Helical" evidence="1">
    <location>
        <begin position="90"/>
        <end position="112"/>
    </location>
</feature>
<name>A0A5P1UNT0_9GAMM</name>
<keyword evidence="3" id="KW-1185">Reference proteome</keyword>
<organism evidence="2 3">
    <name type="scientific">Acinetobacter suaedae</name>
    <dbReference type="NCBI Taxonomy" id="2609668"/>
    <lineage>
        <taxon>Bacteria</taxon>
        <taxon>Pseudomonadati</taxon>
        <taxon>Pseudomonadota</taxon>
        <taxon>Gammaproteobacteria</taxon>
        <taxon>Moraxellales</taxon>
        <taxon>Moraxellaceae</taxon>
        <taxon>Acinetobacter</taxon>
    </lineage>
</organism>
<keyword evidence="1" id="KW-0472">Membrane</keyword>
<feature type="transmembrane region" description="Helical" evidence="1">
    <location>
        <begin position="62"/>
        <end position="84"/>
    </location>
</feature>
<keyword evidence="1" id="KW-1133">Transmembrane helix</keyword>
<accession>A0A5P1UNT0</accession>
<evidence type="ECO:0000313" key="2">
    <source>
        <dbReference type="EMBL" id="QER38365.1"/>
    </source>
</evidence>
<dbReference type="RefSeq" id="WP_150024809.1">
    <property type="nucleotide sequence ID" value="NZ_CP043909.1"/>
</dbReference>
<dbReference type="EMBL" id="CP043909">
    <property type="protein sequence ID" value="QER38365.1"/>
    <property type="molecule type" value="Genomic_DNA"/>
</dbReference>
<feature type="transmembrane region" description="Helical" evidence="1">
    <location>
        <begin position="15"/>
        <end position="41"/>
    </location>
</feature>
<protein>
    <recommendedName>
        <fullName evidence="4">Transmembrane protein</fullName>
    </recommendedName>
</protein>
<sequence>MSHTVDQKANRTLTYILYIFYIVACFTGGVLAIVAVVLNYIKRKDVKGTILESHFKWQIRTFWWYLFWNLSALFLFAFFLWFGHDFLSDSVATGVFIGFLSVIAFSLAWVVYRGINGLLCLYDNVPMYKSVE</sequence>
<dbReference type="KEGG" id="asue:F2A31_01020"/>
<evidence type="ECO:0000256" key="1">
    <source>
        <dbReference type="SAM" id="Phobius"/>
    </source>
</evidence>